<keyword evidence="1" id="KW-1133">Transmembrane helix</keyword>
<dbReference type="CDD" id="cd11614">
    <property type="entry name" value="SAF_CpaB_FlgA_like"/>
    <property type="match status" value="1"/>
</dbReference>
<protein>
    <submittedName>
        <fullName evidence="3">Pilus assembly protein CpaB</fullName>
    </submittedName>
</protein>
<evidence type="ECO:0000256" key="1">
    <source>
        <dbReference type="SAM" id="Phobius"/>
    </source>
</evidence>
<dbReference type="InterPro" id="IPR017592">
    <property type="entry name" value="Pilus_assmbl_Flp-typ_CpaB"/>
</dbReference>
<dbReference type="NCBIfam" id="TIGR03177">
    <property type="entry name" value="pilus_cpaB"/>
    <property type="match status" value="1"/>
</dbReference>
<dbReference type="Proteomes" id="UP000031521">
    <property type="component" value="Chromosome"/>
</dbReference>
<keyword evidence="1" id="KW-0472">Membrane</keyword>
<proteinExistence type="predicted"/>
<gene>
    <name evidence="3" type="ORF">P73_4119</name>
</gene>
<evidence type="ECO:0000313" key="4">
    <source>
        <dbReference type="Proteomes" id="UP000031521"/>
    </source>
</evidence>
<dbReference type="STRING" id="1208324.P73_4119"/>
<dbReference type="HOGENOM" id="CLU_876303_0_0_5"/>
<feature type="transmembrane region" description="Helical" evidence="1">
    <location>
        <begin position="12"/>
        <end position="30"/>
    </location>
</feature>
<sequence length="317" mass="32575">MFSRLGISGRAAGIVASSVAVAAVVTWIGIGSMSSPSRGETPAATDGTRPVPLPVLAAASTLDAGTPVTAEALTIVNVDPSEDGAFYLRDTAENRTRLEGLVLSRRVPARTPFVAEDLDAAPSGAAAMPGGQDSGTAALLAEGMRAISLPVTEETAVAGLITRGDRVDVLVTYDVPDGLRAVRTVLRNVRVIATDRTTEVSGERPDSPPQTVTLELHPEGTKVLALALRTGNLVLALSPASDSDMPEIAEDEPLLSNRISGMGQAALEETQRSVEIVRGTASTQRIAASPNATAGALTPLMAGQVASPASGLEQKRD</sequence>
<evidence type="ECO:0000259" key="2">
    <source>
        <dbReference type="Pfam" id="PF16976"/>
    </source>
</evidence>
<keyword evidence="4" id="KW-1185">Reference proteome</keyword>
<evidence type="ECO:0000313" key="3">
    <source>
        <dbReference type="EMBL" id="AJE48834.1"/>
    </source>
</evidence>
<dbReference type="OrthoDB" id="163768at2"/>
<organism evidence="3 4">
    <name type="scientific">Celeribacter indicus</name>
    <dbReference type="NCBI Taxonomy" id="1208324"/>
    <lineage>
        <taxon>Bacteria</taxon>
        <taxon>Pseudomonadati</taxon>
        <taxon>Pseudomonadota</taxon>
        <taxon>Alphaproteobacteria</taxon>
        <taxon>Rhodobacterales</taxon>
        <taxon>Roseobacteraceae</taxon>
        <taxon>Celeribacter</taxon>
    </lineage>
</organism>
<dbReference type="EMBL" id="CP004393">
    <property type="protein sequence ID" value="AJE48834.1"/>
    <property type="molecule type" value="Genomic_DNA"/>
</dbReference>
<reference evidence="3 4" key="1">
    <citation type="journal article" date="2014" name="Int. J. Syst. Evol. Microbiol.">
        <title>Celeribacter indicus sp. nov., a polycyclic aromatic hydrocarbon-degrading bacterium from deep-sea sediment and reclassification of Huaishuia halophila as Celeribacter halophilus comb. nov.</title>
        <authorList>
            <person name="Lai Q."/>
            <person name="Cao J."/>
            <person name="Yuan J."/>
            <person name="Li F."/>
            <person name="Shao Z."/>
        </authorList>
    </citation>
    <scope>NUCLEOTIDE SEQUENCE [LARGE SCALE GENOMIC DNA]</scope>
    <source>
        <strain evidence="3">P73</strain>
    </source>
</reference>
<dbReference type="RefSeq" id="WP_052453484.1">
    <property type="nucleotide sequence ID" value="NZ_CP004393.1"/>
</dbReference>
<dbReference type="InterPro" id="IPR031571">
    <property type="entry name" value="RcpC_dom"/>
</dbReference>
<dbReference type="Pfam" id="PF16976">
    <property type="entry name" value="RcpC"/>
    <property type="match status" value="1"/>
</dbReference>
<dbReference type="KEGG" id="cid:P73_4119"/>
<name>A0A0B5E0P0_9RHOB</name>
<dbReference type="AlphaFoldDB" id="A0A0B5E0P0"/>
<feature type="domain" description="Flp pilus assembly protein RcpC/CpaB" evidence="2">
    <location>
        <begin position="137"/>
        <end position="237"/>
    </location>
</feature>
<keyword evidence="1" id="KW-0812">Transmembrane</keyword>
<accession>A0A0B5E0P0</accession>